<keyword evidence="2" id="KW-1185">Reference proteome</keyword>
<accession>A0A0V1KJK9</accession>
<organism evidence="1 2">
    <name type="scientific">Trichinella nativa</name>
    <dbReference type="NCBI Taxonomy" id="6335"/>
    <lineage>
        <taxon>Eukaryota</taxon>
        <taxon>Metazoa</taxon>
        <taxon>Ecdysozoa</taxon>
        <taxon>Nematoda</taxon>
        <taxon>Enoplea</taxon>
        <taxon>Dorylaimia</taxon>
        <taxon>Trichinellida</taxon>
        <taxon>Trichinellidae</taxon>
        <taxon>Trichinella</taxon>
    </lineage>
</organism>
<evidence type="ECO:0000313" key="1">
    <source>
        <dbReference type="EMBL" id="KRZ47464.1"/>
    </source>
</evidence>
<reference evidence="1 2" key="1">
    <citation type="submission" date="2015-05" db="EMBL/GenBank/DDBJ databases">
        <title>Evolution of Trichinella species and genotypes.</title>
        <authorList>
            <person name="Korhonen P.K."/>
            <person name="Edoardo P."/>
            <person name="Giuseppe L.R."/>
            <person name="Gasser R.B."/>
        </authorList>
    </citation>
    <scope>NUCLEOTIDE SEQUENCE [LARGE SCALE GENOMIC DNA]</scope>
    <source>
        <strain evidence="1">ISS10</strain>
    </source>
</reference>
<proteinExistence type="predicted"/>
<gene>
    <name evidence="1" type="ORF">T02_2388</name>
</gene>
<evidence type="ECO:0000313" key="2">
    <source>
        <dbReference type="Proteomes" id="UP000054721"/>
    </source>
</evidence>
<comment type="caution">
    <text evidence="1">The sequence shown here is derived from an EMBL/GenBank/DDBJ whole genome shotgun (WGS) entry which is preliminary data.</text>
</comment>
<name>A0A0V1KJK9_9BILA</name>
<sequence length="64" mass="7612">MPILRHQPHGLLDYQRTALEKQFFAVDIVDYKLISVLYLKNNLWFCFLHFGATNLVDHCCMQEL</sequence>
<dbReference type="AlphaFoldDB" id="A0A0V1KJK9"/>
<protein>
    <submittedName>
        <fullName evidence="1">Uncharacterized protein</fullName>
    </submittedName>
</protein>
<dbReference type="EMBL" id="JYDW01000767">
    <property type="protein sequence ID" value="KRZ47464.1"/>
    <property type="molecule type" value="Genomic_DNA"/>
</dbReference>
<dbReference type="Proteomes" id="UP000054721">
    <property type="component" value="Unassembled WGS sequence"/>
</dbReference>